<reference evidence="9 10" key="1">
    <citation type="submission" date="2019-06" db="EMBL/GenBank/DDBJ databases">
        <authorList>
            <person name="Jiang L."/>
        </authorList>
    </citation>
    <scope>NUCLEOTIDE SEQUENCE [LARGE SCALE GENOMIC DNA]</scope>
    <source>
        <strain evidence="9 10">YIM 48858</strain>
    </source>
</reference>
<gene>
    <name evidence="9" type="ORF">FHG71_09865</name>
</gene>
<dbReference type="InterPro" id="IPR005467">
    <property type="entry name" value="His_kinase_dom"/>
</dbReference>
<evidence type="ECO:0000256" key="5">
    <source>
        <dbReference type="SAM" id="MobiDB-lite"/>
    </source>
</evidence>
<keyword evidence="3 4" id="KW-0597">Phosphoprotein</keyword>
<comment type="caution">
    <text evidence="9">The sequence shown here is derived from an EMBL/GenBank/DDBJ whole genome shotgun (WGS) entry which is preliminary data.</text>
</comment>
<keyword evidence="6" id="KW-0472">Membrane</keyword>
<dbReference type="GO" id="GO:0000155">
    <property type="term" value="F:phosphorelay sensor kinase activity"/>
    <property type="evidence" value="ECO:0007669"/>
    <property type="project" value="InterPro"/>
</dbReference>
<evidence type="ECO:0000313" key="10">
    <source>
        <dbReference type="Proteomes" id="UP000305709"/>
    </source>
</evidence>
<dbReference type="CDD" id="cd00082">
    <property type="entry name" value="HisKA"/>
    <property type="match status" value="1"/>
</dbReference>
<accession>A0A5C4NHX6</accession>
<dbReference type="EMBL" id="VDFV01000010">
    <property type="protein sequence ID" value="TNC72029.1"/>
    <property type="molecule type" value="Genomic_DNA"/>
</dbReference>
<feature type="transmembrane region" description="Helical" evidence="6">
    <location>
        <begin position="5"/>
        <end position="23"/>
    </location>
</feature>
<protein>
    <recommendedName>
        <fullName evidence="2">histidine kinase</fullName>
        <ecNumber evidence="2">2.7.13.3</ecNumber>
    </recommendedName>
</protein>
<dbReference type="Gene3D" id="3.40.50.2300">
    <property type="match status" value="1"/>
</dbReference>
<dbReference type="Pfam" id="PF02518">
    <property type="entry name" value="HATPase_c"/>
    <property type="match status" value="1"/>
</dbReference>
<feature type="domain" description="Histidine kinase" evidence="7">
    <location>
        <begin position="379"/>
        <end position="602"/>
    </location>
</feature>
<dbReference type="PROSITE" id="PS50110">
    <property type="entry name" value="RESPONSE_REGULATORY"/>
    <property type="match status" value="1"/>
</dbReference>
<dbReference type="PANTHER" id="PTHR43065:SF42">
    <property type="entry name" value="TWO-COMPONENT SENSOR PPRA"/>
    <property type="match status" value="1"/>
</dbReference>
<evidence type="ECO:0000256" key="2">
    <source>
        <dbReference type="ARBA" id="ARBA00012438"/>
    </source>
</evidence>
<evidence type="ECO:0000256" key="1">
    <source>
        <dbReference type="ARBA" id="ARBA00000085"/>
    </source>
</evidence>
<comment type="catalytic activity">
    <reaction evidence="1">
        <text>ATP + protein L-histidine = ADP + protein N-phospho-L-histidine.</text>
        <dbReference type="EC" id="2.7.13.3"/>
    </reaction>
</comment>
<dbReference type="AlphaFoldDB" id="A0A5C4NHX6"/>
<dbReference type="SUPFAM" id="SSF55874">
    <property type="entry name" value="ATPase domain of HSP90 chaperone/DNA topoisomerase II/histidine kinase"/>
    <property type="match status" value="1"/>
</dbReference>
<dbReference type="FunFam" id="1.10.287.130:FF:000037">
    <property type="entry name" value="Hybrid sensor histidine kinase/response regulator"/>
    <property type="match status" value="1"/>
</dbReference>
<dbReference type="RefSeq" id="WP_139081459.1">
    <property type="nucleotide sequence ID" value="NZ_VDFV01000010.1"/>
</dbReference>
<dbReference type="Pfam" id="PF00072">
    <property type="entry name" value="Response_reg"/>
    <property type="match status" value="1"/>
</dbReference>
<dbReference type="Proteomes" id="UP000305709">
    <property type="component" value="Unassembled WGS sequence"/>
</dbReference>
<keyword evidence="6" id="KW-1133">Transmembrane helix</keyword>
<keyword evidence="10" id="KW-1185">Reference proteome</keyword>
<dbReference type="SMART" id="SM00448">
    <property type="entry name" value="REC"/>
    <property type="match status" value="1"/>
</dbReference>
<sequence>MLRRALSIHVVATGTVALVISMLAGPTSLGWGSGILGATLFAVVVLERAGRAMERRQVRIRRDTALSAIRADRSVSLLTDAQGRILGASDQTRTVLGSPETMEDVLRPSLADPKGLMDRLMAEVGVDGHARLRLPGPCRTRDLTVQGLGSDLVLWRLGDEDDACERIPTLVATPAGAVIEANDAFRHLVGEPPDHLDLLVLEPPLVAGSVQALALPTGVTDRLVAQIEDGERQVILLLPPGQGSGRSMRSWDTIEDFPVPLLKLSRTGSILAANRHARALLPTPLRPDPRLSDMLEGMGRPLIEWLSDVAEGRPTSGPQVLRGTGAHQDTVLRVSLSPSGPAGDRHLIAVLDDVSEYKALEAQFVQSQKMQALGQLAGGVAHDFNNLLTAILGHCDLLLLRHDQGDPDYADLIQVRQNVNRAASLVGQLLAFSRKQSMMPETLDLRDVLSDLTHLLNRLVGEKVRLALDHDPGLLHVRADRRQLEQVVMNLIVNARDAMPDGGEIRIETGNLRLNEPRVLGRATISPGRYVLVRVIDEGLGIPPERLPKIFEPFYTTKKPGEGTGLGLSTAYGIMKQTGGYIFAESVVGEGTTFSLWFPAHENPTTAAPVPADRSPPRPAQGTILLAEDEAPVRAFAARALRLRGHHVIEADSAAAALEAVSDASQTIDLILSDVVLPDMDGPTWVRQGLKLRPGTKVIFASGYAEEAFGEQKALVHGSAFLPKPFSLATLCAIVEERLACDIPDVVGTGDPNIGEPGRGSRQPSDSGPDRLEPA</sequence>
<dbReference type="InterPro" id="IPR011006">
    <property type="entry name" value="CheY-like_superfamily"/>
</dbReference>
<evidence type="ECO:0000256" key="4">
    <source>
        <dbReference type="PROSITE-ProRule" id="PRU00169"/>
    </source>
</evidence>
<evidence type="ECO:0000256" key="3">
    <source>
        <dbReference type="ARBA" id="ARBA00022553"/>
    </source>
</evidence>
<keyword evidence="6" id="KW-0812">Transmembrane</keyword>
<organism evidence="9 10">
    <name type="scientific">Rubellimicrobium roseum</name>
    <dbReference type="NCBI Taxonomy" id="687525"/>
    <lineage>
        <taxon>Bacteria</taxon>
        <taxon>Pseudomonadati</taxon>
        <taxon>Pseudomonadota</taxon>
        <taxon>Alphaproteobacteria</taxon>
        <taxon>Rhodobacterales</taxon>
        <taxon>Roseobacteraceae</taxon>
        <taxon>Rubellimicrobium</taxon>
    </lineage>
</organism>
<dbReference type="EC" id="2.7.13.3" evidence="2"/>
<name>A0A5C4NHX6_9RHOB</name>
<proteinExistence type="predicted"/>
<dbReference type="SUPFAM" id="SSF52172">
    <property type="entry name" value="CheY-like"/>
    <property type="match status" value="1"/>
</dbReference>
<dbReference type="InterPro" id="IPR003661">
    <property type="entry name" value="HisK_dim/P_dom"/>
</dbReference>
<feature type="modified residue" description="4-aspartylphosphate" evidence="4">
    <location>
        <position position="674"/>
    </location>
</feature>
<dbReference type="InterPro" id="IPR036890">
    <property type="entry name" value="HATPase_C_sf"/>
</dbReference>
<dbReference type="PROSITE" id="PS50109">
    <property type="entry name" value="HIS_KIN"/>
    <property type="match status" value="1"/>
</dbReference>
<dbReference type="PANTHER" id="PTHR43065">
    <property type="entry name" value="SENSOR HISTIDINE KINASE"/>
    <property type="match status" value="1"/>
</dbReference>
<dbReference type="InterPro" id="IPR036097">
    <property type="entry name" value="HisK_dim/P_sf"/>
</dbReference>
<dbReference type="SUPFAM" id="SSF47384">
    <property type="entry name" value="Homodimeric domain of signal transducing histidine kinase"/>
    <property type="match status" value="1"/>
</dbReference>
<dbReference type="SMART" id="SM00388">
    <property type="entry name" value="HisKA"/>
    <property type="match status" value="1"/>
</dbReference>
<evidence type="ECO:0000259" key="8">
    <source>
        <dbReference type="PROSITE" id="PS50110"/>
    </source>
</evidence>
<evidence type="ECO:0000259" key="7">
    <source>
        <dbReference type="PROSITE" id="PS50109"/>
    </source>
</evidence>
<evidence type="ECO:0000256" key="6">
    <source>
        <dbReference type="SAM" id="Phobius"/>
    </source>
</evidence>
<dbReference type="InterPro" id="IPR004358">
    <property type="entry name" value="Sig_transdc_His_kin-like_C"/>
</dbReference>
<evidence type="ECO:0000313" key="9">
    <source>
        <dbReference type="EMBL" id="TNC72029.1"/>
    </source>
</evidence>
<dbReference type="SMART" id="SM00387">
    <property type="entry name" value="HATPase_c"/>
    <property type="match status" value="1"/>
</dbReference>
<feature type="region of interest" description="Disordered" evidence="5">
    <location>
        <begin position="750"/>
        <end position="775"/>
    </location>
</feature>
<feature type="domain" description="Response regulatory" evidence="8">
    <location>
        <begin position="623"/>
        <end position="739"/>
    </location>
</feature>
<dbReference type="Gene3D" id="1.10.287.130">
    <property type="match status" value="1"/>
</dbReference>
<dbReference type="PRINTS" id="PR00344">
    <property type="entry name" value="BCTRLSENSOR"/>
</dbReference>
<dbReference type="InterPro" id="IPR001789">
    <property type="entry name" value="Sig_transdc_resp-reg_receiver"/>
</dbReference>
<dbReference type="Pfam" id="PF00512">
    <property type="entry name" value="HisKA"/>
    <property type="match status" value="1"/>
</dbReference>
<dbReference type="Gene3D" id="3.30.565.10">
    <property type="entry name" value="Histidine kinase-like ATPase, C-terminal domain"/>
    <property type="match status" value="1"/>
</dbReference>
<dbReference type="InterPro" id="IPR003594">
    <property type="entry name" value="HATPase_dom"/>
</dbReference>
<dbReference type="OrthoDB" id="9796100at2"/>